<sequence>MPPGQQLGELLGCDRQFTAQIASIAVLRYQVVRDFQTQLHPELGQQRRVGLDNDVLGVLGSVATGVQIVDNSLVKRRVVVLGNMTTVASNGYHERAIVFSGHIGEGHAQSHWLFGSRENRRQDLFRGFKFHVCHAAYLQAKP</sequence>
<proteinExistence type="predicted"/>
<name>A0A244EPM1_PSESX</name>
<gene>
    <name evidence="1" type="ORF">BW686_16800</name>
</gene>
<dbReference type="Proteomes" id="UP000195128">
    <property type="component" value="Unassembled WGS sequence"/>
</dbReference>
<protein>
    <submittedName>
        <fullName evidence="1">Uncharacterized protein</fullName>
    </submittedName>
</protein>
<dbReference type="EMBL" id="MTSA01000012">
    <property type="protein sequence ID" value="OUM06404.1"/>
    <property type="molecule type" value="Genomic_DNA"/>
</dbReference>
<organism evidence="1 2">
    <name type="scientific">Pseudomonas syringae</name>
    <dbReference type="NCBI Taxonomy" id="317"/>
    <lineage>
        <taxon>Bacteria</taxon>
        <taxon>Pseudomonadati</taxon>
        <taxon>Pseudomonadota</taxon>
        <taxon>Gammaproteobacteria</taxon>
        <taxon>Pseudomonadales</taxon>
        <taxon>Pseudomonadaceae</taxon>
        <taxon>Pseudomonas</taxon>
    </lineage>
</organism>
<dbReference type="AlphaFoldDB" id="A0A244EPM1"/>
<accession>A0A244EPM1</accession>
<evidence type="ECO:0000313" key="2">
    <source>
        <dbReference type="Proteomes" id="UP000195128"/>
    </source>
</evidence>
<dbReference type="OrthoDB" id="6952635at2"/>
<reference evidence="1 2" key="1">
    <citation type="submission" date="2017-01" db="EMBL/GenBank/DDBJ databases">
        <authorList>
            <person name="Mah S.A."/>
            <person name="Swanson W.J."/>
            <person name="Moy G.W."/>
            <person name="Vacquier V.D."/>
        </authorList>
    </citation>
    <scope>NUCLEOTIDE SEQUENCE [LARGE SCALE GENOMIC DNA]</scope>
    <source>
        <strain evidence="1">PDD-32b-74</strain>
    </source>
</reference>
<evidence type="ECO:0000313" key="1">
    <source>
        <dbReference type="EMBL" id="OUM06404.1"/>
    </source>
</evidence>
<comment type="caution">
    <text evidence="1">The sequence shown here is derived from an EMBL/GenBank/DDBJ whole genome shotgun (WGS) entry which is preliminary data.</text>
</comment>